<dbReference type="InterPro" id="IPR007156">
    <property type="entry name" value="MamQ_LemA"/>
</dbReference>
<evidence type="ECO:0000256" key="1">
    <source>
        <dbReference type="ARBA" id="ARBA00004167"/>
    </source>
</evidence>
<dbReference type="PROSITE" id="PS51257">
    <property type="entry name" value="PROKAR_LIPOPROTEIN"/>
    <property type="match status" value="1"/>
</dbReference>
<dbReference type="Proteomes" id="UP000548978">
    <property type="component" value="Unassembled WGS sequence"/>
</dbReference>
<evidence type="ECO:0000256" key="6">
    <source>
        <dbReference type="SAM" id="MobiDB-lite"/>
    </source>
</evidence>
<dbReference type="GO" id="GO:0016020">
    <property type="term" value="C:membrane"/>
    <property type="evidence" value="ECO:0007669"/>
    <property type="project" value="UniProtKB-SubCell"/>
</dbReference>
<keyword evidence="4" id="KW-1133">Transmembrane helix</keyword>
<comment type="caution">
    <text evidence="7">The sequence shown here is derived from an EMBL/GenBank/DDBJ whole genome shotgun (WGS) entry which is preliminary data.</text>
</comment>
<name>A0A7W9A0R3_9CAUL</name>
<gene>
    <name evidence="7" type="ORF">FHS65_000012</name>
</gene>
<comment type="similarity">
    <text evidence="2">Belongs to the LemA family.</text>
</comment>
<dbReference type="OrthoDB" id="9804152at2"/>
<sequence length="204" mass="21935">MTILRTPVLAVAAVTLTLGGCGYNTIPTQEEAARTKWADVEAQYQRRADLIPNLVATVQGASIAERETLTGVIEARSRATSIQLDADALSDPAAVARYQAAQGELSQALSRLMLVVEQYPQIQSNANFIALQSQLEGTENRIAVARRDYNEAARVYNTTLRTFPGNIWASTFHSGSEPLPLFTASPGAETAPQVQFNTGATPAQ</sequence>
<keyword evidence="5" id="KW-0472">Membrane</keyword>
<dbReference type="EMBL" id="JACIJB010000001">
    <property type="protein sequence ID" value="MBB5659294.1"/>
    <property type="molecule type" value="Genomic_DNA"/>
</dbReference>
<dbReference type="Gene3D" id="1.20.1440.20">
    <property type="entry name" value="LemA-like domain"/>
    <property type="match status" value="1"/>
</dbReference>
<dbReference type="PANTHER" id="PTHR34478">
    <property type="entry name" value="PROTEIN LEMA"/>
    <property type="match status" value="1"/>
</dbReference>
<keyword evidence="3" id="KW-0812">Transmembrane</keyword>
<dbReference type="PANTHER" id="PTHR34478:SF2">
    <property type="entry name" value="MEMBRANE PROTEIN"/>
    <property type="match status" value="1"/>
</dbReference>
<reference evidence="7 8" key="1">
    <citation type="submission" date="2020-08" db="EMBL/GenBank/DDBJ databases">
        <title>Genomic Encyclopedia of Type Strains, Phase IV (KMG-IV): sequencing the most valuable type-strain genomes for metagenomic binning, comparative biology and taxonomic classification.</title>
        <authorList>
            <person name="Goeker M."/>
        </authorList>
    </citation>
    <scope>NUCLEOTIDE SEQUENCE [LARGE SCALE GENOMIC DNA]</scope>
    <source>
        <strain evidence="7 8">DSM 24448</strain>
    </source>
</reference>
<dbReference type="Pfam" id="PF04011">
    <property type="entry name" value="LemA"/>
    <property type="match status" value="1"/>
</dbReference>
<evidence type="ECO:0000256" key="2">
    <source>
        <dbReference type="ARBA" id="ARBA00008854"/>
    </source>
</evidence>
<organism evidence="7 8">
    <name type="scientific">Brevundimonas halotolerans</name>
    <dbReference type="NCBI Taxonomy" id="69670"/>
    <lineage>
        <taxon>Bacteria</taxon>
        <taxon>Pseudomonadati</taxon>
        <taxon>Pseudomonadota</taxon>
        <taxon>Alphaproteobacteria</taxon>
        <taxon>Caulobacterales</taxon>
        <taxon>Caulobacteraceae</taxon>
        <taxon>Brevundimonas</taxon>
    </lineage>
</organism>
<evidence type="ECO:0000256" key="5">
    <source>
        <dbReference type="ARBA" id="ARBA00023136"/>
    </source>
</evidence>
<evidence type="ECO:0000313" key="7">
    <source>
        <dbReference type="EMBL" id="MBB5659294.1"/>
    </source>
</evidence>
<proteinExistence type="inferred from homology"/>
<evidence type="ECO:0000313" key="8">
    <source>
        <dbReference type="Proteomes" id="UP000548978"/>
    </source>
</evidence>
<evidence type="ECO:0000256" key="3">
    <source>
        <dbReference type="ARBA" id="ARBA00022692"/>
    </source>
</evidence>
<feature type="region of interest" description="Disordered" evidence="6">
    <location>
        <begin position="185"/>
        <end position="204"/>
    </location>
</feature>
<comment type="subcellular location">
    <subcellularLocation>
        <location evidence="1">Membrane</location>
        <topology evidence="1">Single-pass membrane protein</topology>
    </subcellularLocation>
</comment>
<dbReference type="RefSeq" id="WP_123286315.1">
    <property type="nucleotide sequence ID" value="NZ_JACIJB010000001.1"/>
</dbReference>
<dbReference type="SUPFAM" id="SSF140478">
    <property type="entry name" value="LemA-like"/>
    <property type="match status" value="1"/>
</dbReference>
<keyword evidence="8" id="KW-1185">Reference proteome</keyword>
<accession>A0A7W9A0R3</accession>
<dbReference type="AlphaFoldDB" id="A0A7W9A0R3"/>
<dbReference type="InterPro" id="IPR023353">
    <property type="entry name" value="LemA-like_dom_sf"/>
</dbReference>
<feature type="compositionally biased region" description="Polar residues" evidence="6">
    <location>
        <begin position="192"/>
        <end position="204"/>
    </location>
</feature>
<protein>
    <submittedName>
        <fullName evidence="7">LemA protein</fullName>
    </submittedName>
</protein>
<evidence type="ECO:0000256" key="4">
    <source>
        <dbReference type="ARBA" id="ARBA00022989"/>
    </source>
</evidence>